<accession>A0AA88TXZ1</accession>
<evidence type="ECO:0000256" key="3">
    <source>
        <dbReference type="ARBA" id="ARBA00023242"/>
    </source>
</evidence>
<evidence type="ECO:0000256" key="2">
    <source>
        <dbReference type="ARBA" id="ARBA00006076"/>
    </source>
</evidence>
<proteinExistence type="inferred from homology"/>
<reference evidence="5" key="1">
    <citation type="submission" date="2022-12" db="EMBL/GenBank/DDBJ databases">
        <title>Draft genome assemblies for two species of Escallonia (Escalloniales).</title>
        <authorList>
            <person name="Chanderbali A."/>
            <person name="Dervinis C."/>
            <person name="Anghel I."/>
            <person name="Soltis D."/>
            <person name="Soltis P."/>
            <person name="Zapata F."/>
        </authorList>
    </citation>
    <scope>NUCLEOTIDE SEQUENCE</scope>
    <source>
        <strain evidence="5">UCBG92.1500</strain>
        <tissue evidence="5">Leaf</tissue>
    </source>
</reference>
<dbReference type="PANTHER" id="PTHR14152">
    <property type="entry name" value="SQUAMOUS CELL CARCINOMA ANTIGEN RECOGNISED BY CYTOTOXIC T LYMPHOCYTES"/>
    <property type="match status" value="1"/>
</dbReference>
<evidence type="ECO:0000256" key="1">
    <source>
        <dbReference type="ARBA" id="ARBA00004123"/>
    </source>
</evidence>
<dbReference type="Proteomes" id="UP001187471">
    <property type="component" value="Unassembled WGS sequence"/>
</dbReference>
<dbReference type="EMBL" id="JAVXUO010003232">
    <property type="protein sequence ID" value="KAK2965083.1"/>
    <property type="molecule type" value="Genomic_DNA"/>
</dbReference>
<dbReference type="PANTHER" id="PTHR14152:SF5">
    <property type="entry name" value="U4_U6.U5 TRI-SNRNP-ASSOCIATED PROTEIN 1"/>
    <property type="match status" value="1"/>
</dbReference>
<dbReference type="GO" id="GO:0045292">
    <property type="term" value="P:mRNA cis splicing, via spliceosome"/>
    <property type="evidence" value="ECO:0007669"/>
    <property type="project" value="TreeGrafter"/>
</dbReference>
<dbReference type="AlphaFoldDB" id="A0AA88TXZ1"/>
<evidence type="ECO:0000256" key="4">
    <source>
        <dbReference type="SAM" id="MobiDB-lite"/>
    </source>
</evidence>
<feature type="compositionally biased region" description="Basic and acidic residues" evidence="4">
    <location>
        <begin position="24"/>
        <end position="35"/>
    </location>
</feature>
<keyword evidence="3" id="KW-0539">Nucleus</keyword>
<evidence type="ECO:0000313" key="5">
    <source>
        <dbReference type="EMBL" id="KAK2965083.1"/>
    </source>
</evidence>
<sequence>MNAEKEKALHLSKAFEEQVNIDQGESKDESTAQPKHQDLADFKVLHGLDKVMEGGAVVLKLKDHSILADGDINQEVDMLKNVEIGEHKQMDEAYKAAKKKTRKPIRQLIIICGHNKPLVSTLESFEGKIPVKIRGFETQMPKWMDACVRRRRGMQV</sequence>
<dbReference type="GO" id="GO:0000481">
    <property type="term" value="P:maturation of 5S rRNA"/>
    <property type="evidence" value="ECO:0007669"/>
    <property type="project" value="TreeGrafter"/>
</dbReference>
<organism evidence="5 6">
    <name type="scientific">Escallonia rubra</name>
    <dbReference type="NCBI Taxonomy" id="112253"/>
    <lineage>
        <taxon>Eukaryota</taxon>
        <taxon>Viridiplantae</taxon>
        <taxon>Streptophyta</taxon>
        <taxon>Embryophyta</taxon>
        <taxon>Tracheophyta</taxon>
        <taxon>Spermatophyta</taxon>
        <taxon>Magnoliopsida</taxon>
        <taxon>eudicotyledons</taxon>
        <taxon>Gunneridae</taxon>
        <taxon>Pentapetalae</taxon>
        <taxon>asterids</taxon>
        <taxon>campanulids</taxon>
        <taxon>Escalloniales</taxon>
        <taxon>Escalloniaceae</taxon>
        <taxon>Escallonia</taxon>
    </lineage>
</organism>
<name>A0AA88TXZ1_9ASTE</name>
<dbReference type="InterPro" id="IPR005011">
    <property type="entry name" value="SNU66/SART1"/>
</dbReference>
<feature type="region of interest" description="Disordered" evidence="4">
    <location>
        <begin position="14"/>
        <end position="35"/>
    </location>
</feature>
<comment type="caution">
    <text evidence="5">The sequence shown here is derived from an EMBL/GenBank/DDBJ whole genome shotgun (WGS) entry which is preliminary data.</text>
</comment>
<comment type="subcellular location">
    <subcellularLocation>
        <location evidence="1">Nucleus</location>
    </subcellularLocation>
</comment>
<dbReference type="Pfam" id="PF03343">
    <property type="entry name" value="SART-1"/>
    <property type="match status" value="1"/>
</dbReference>
<gene>
    <name evidence="5" type="ORF">RJ640_012557</name>
</gene>
<evidence type="ECO:0000313" key="6">
    <source>
        <dbReference type="Proteomes" id="UP001187471"/>
    </source>
</evidence>
<comment type="similarity">
    <text evidence="2">Belongs to the SNU66/SART1 family.</text>
</comment>
<keyword evidence="6" id="KW-1185">Reference proteome</keyword>
<dbReference type="GO" id="GO:0046540">
    <property type="term" value="C:U4/U6 x U5 tri-snRNP complex"/>
    <property type="evidence" value="ECO:0007669"/>
    <property type="project" value="TreeGrafter"/>
</dbReference>
<protein>
    <submittedName>
        <fullName evidence="5">Uncharacterized protein</fullName>
    </submittedName>
</protein>